<dbReference type="NCBIfam" id="NF004513">
    <property type="entry name" value="PRK05854.1"/>
    <property type="match status" value="1"/>
</dbReference>
<organism evidence="3 4">
    <name type="scientific">Glycomyces paridis</name>
    <dbReference type="NCBI Taxonomy" id="2126555"/>
    <lineage>
        <taxon>Bacteria</taxon>
        <taxon>Bacillati</taxon>
        <taxon>Actinomycetota</taxon>
        <taxon>Actinomycetes</taxon>
        <taxon>Glycomycetales</taxon>
        <taxon>Glycomycetaceae</taxon>
        <taxon>Glycomyces</taxon>
    </lineage>
</organism>
<comment type="caution">
    <text evidence="3">The sequence shown here is derived from an EMBL/GenBank/DDBJ whole genome shotgun (WGS) entry which is preliminary data.</text>
</comment>
<sequence length="309" mass="33118">MNASRWTAADIPDQTGRTAVVTGANSGLGLATALQLAGAGARVILTVRSEAKGRSAVETIRARFPESNVEARELDLADLDSVESFAEGLRADLESIDLLVNNAGVMAPPRSLSPQGHERQFATNHLGHFALTARLMDLVEAGTEPRVVIVSSLAHRNGRIRFDDLTGAKRYSPYGFYAQSKLANALFGLELDRRLREAGSPAACVVAHPGFTHTRLVANGFNRFLSVIGGPIMILISQDADTGALPQLRAATDPEAEGGQYYGPDGRNERQGHPVLVPFSPAATDPETAKRLWTVSEELTGVPFRIDAR</sequence>
<dbReference type="AlphaFoldDB" id="A0A4S8PKR2"/>
<proteinExistence type="predicted"/>
<dbReference type="NCBIfam" id="NF004846">
    <property type="entry name" value="PRK06197.1"/>
    <property type="match status" value="1"/>
</dbReference>
<dbReference type="PANTHER" id="PTHR43157:SF31">
    <property type="entry name" value="PHOSPHATIDYLINOSITOL-GLYCAN BIOSYNTHESIS CLASS F PROTEIN"/>
    <property type="match status" value="1"/>
</dbReference>
<dbReference type="Proteomes" id="UP000305792">
    <property type="component" value="Unassembled WGS sequence"/>
</dbReference>
<dbReference type="SUPFAM" id="SSF51735">
    <property type="entry name" value="NAD(P)-binding Rossmann-fold domains"/>
    <property type="match status" value="1"/>
</dbReference>
<keyword evidence="4" id="KW-1185">Reference proteome</keyword>
<feature type="region of interest" description="Disordered" evidence="2">
    <location>
        <begin position="254"/>
        <end position="273"/>
    </location>
</feature>
<evidence type="ECO:0000256" key="1">
    <source>
        <dbReference type="ARBA" id="ARBA00023002"/>
    </source>
</evidence>
<evidence type="ECO:0000313" key="4">
    <source>
        <dbReference type="Proteomes" id="UP000305792"/>
    </source>
</evidence>
<dbReference type="CDD" id="cd05327">
    <property type="entry name" value="retinol-DH_like_SDR_c_like"/>
    <property type="match status" value="1"/>
</dbReference>
<gene>
    <name evidence="3" type="ORF">E9998_09955</name>
</gene>
<protein>
    <submittedName>
        <fullName evidence="3">SDR family NAD(P)-dependent oxidoreductase</fullName>
    </submittedName>
</protein>
<accession>A0A4S8PKR2</accession>
<dbReference type="RefSeq" id="WP_136529553.1">
    <property type="nucleotide sequence ID" value="NZ_STGX01000006.1"/>
</dbReference>
<keyword evidence="1" id="KW-0560">Oxidoreductase</keyword>
<dbReference type="Pfam" id="PF00106">
    <property type="entry name" value="adh_short"/>
    <property type="match status" value="1"/>
</dbReference>
<dbReference type="InterPro" id="IPR036291">
    <property type="entry name" value="NAD(P)-bd_dom_sf"/>
</dbReference>
<dbReference type="InterPro" id="IPR002347">
    <property type="entry name" value="SDR_fam"/>
</dbReference>
<evidence type="ECO:0000313" key="3">
    <source>
        <dbReference type="EMBL" id="THV29059.1"/>
    </source>
</evidence>
<dbReference type="Gene3D" id="3.40.50.720">
    <property type="entry name" value="NAD(P)-binding Rossmann-like Domain"/>
    <property type="match status" value="1"/>
</dbReference>
<reference evidence="3 4" key="1">
    <citation type="journal article" date="2018" name="Int. J. Syst. Evol. Microbiol.">
        <title>Glycomyces paridis sp. nov., isolated from the medicinal plant Paris polyphylla.</title>
        <authorList>
            <person name="Fang X.M."/>
            <person name="Bai J.L."/>
            <person name="Su J."/>
            <person name="Zhao L.L."/>
            <person name="Liu H.Y."/>
            <person name="Ma B.P."/>
            <person name="Zhang Y.Q."/>
            <person name="Yu L.Y."/>
        </authorList>
    </citation>
    <scope>NUCLEOTIDE SEQUENCE [LARGE SCALE GENOMIC DNA]</scope>
    <source>
        <strain evidence="3 4">CPCC 204357</strain>
    </source>
</reference>
<dbReference type="GO" id="GO:0016491">
    <property type="term" value="F:oxidoreductase activity"/>
    <property type="evidence" value="ECO:0007669"/>
    <property type="project" value="UniProtKB-KW"/>
</dbReference>
<name>A0A4S8PKR2_9ACTN</name>
<evidence type="ECO:0000256" key="2">
    <source>
        <dbReference type="SAM" id="MobiDB-lite"/>
    </source>
</evidence>
<dbReference type="OrthoDB" id="4577644at2"/>
<dbReference type="PANTHER" id="PTHR43157">
    <property type="entry name" value="PHOSPHATIDYLINOSITOL-GLYCAN BIOSYNTHESIS CLASS F PROTEIN-RELATED"/>
    <property type="match status" value="1"/>
</dbReference>
<dbReference type="EMBL" id="STGX01000006">
    <property type="protein sequence ID" value="THV29059.1"/>
    <property type="molecule type" value="Genomic_DNA"/>
</dbReference>
<dbReference type="PRINTS" id="PR00081">
    <property type="entry name" value="GDHRDH"/>
</dbReference>